<dbReference type="PANTHER" id="PTHR43399:SF4">
    <property type="entry name" value="CELL WALL-ASSOCIATED PROTEASE"/>
    <property type="match status" value="1"/>
</dbReference>
<organism evidence="9 10">
    <name type="scientific">Plantactinospora sonchi</name>
    <dbReference type="NCBI Taxonomy" id="1544735"/>
    <lineage>
        <taxon>Bacteria</taxon>
        <taxon>Bacillati</taxon>
        <taxon>Actinomycetota</taxon>
        <taxon>Actinomycetes</taxon>
        <taxon>Micromonosporales</taxon>
        <taxon>Micromonosporaceae</taxon>
        <taxon>Plantactinospora</taxon>
    </lineage>
</organism>
<feature type="chain" id="PRO_5046945530" evidence="7">
    <location>
        <begin position="18"/>
        <end position="1103"/>
    </location>
</feature>
<proteinExistence type="inferred from homology"/>
<dbReference type="PROSITE" id="PS00136">
    <property type="entry name" value="SUBTILASE_ASP"/>
    <property type="match status" value="1"/>
</dbReference>
<accession>A0ABU7S242</accession>
<dbReference type="PROSITE" id="PS00137">
    <property type="entry name" value="SUBTILASE_HIS"/>
    <property type="match status" value="1"/>
</dbReference>
<dbReference type="InterPro" id="IPR015500">
    <property type="entry name" value="Peptidase_S8_subtilisin-rel"/>
</dbReference>
<dbReference type="InterPro" id="IPR023827">
    <property type="entry name" value="Peptidase_S8_Asp-AS"/>
</dbReference>
<feature type="active site" description="Charge relay system" evidence="5">
    <location>
        <position position="229"/>
    </location>
</feature>
<dbReference type="InterPro" id="IPR051048">
    <property type="entry name" value="Peptidase_S8/S53_subtilisin"/>
</dbReference>
<evidence type="ECO:0000313" key="10">
    <source>
        <dbReference type="Proteomes" id="UP001332243"/>
    </source>
</evidence>
<name>A0ABU7S242_9ACTN</name>
<protein>
    <submittedName>
        <fullName evidence="9">S8 family serine peptidase</fullName>
    </submittedName>
</protein>
<feature type="active site" description="Charge relay system" evidence="5">
    <location>
        <position position="262"/>
    </location>
</feature>
<dbReference type="InterPro" id="IPR000209">
    <property type="entry name" value="Peptidase_S8/S53_dom"/>
</dbReference>
<evidence type="ECO:0000256" key="3">
    <source>
        <dbReference type="ARBA" id="ARBA00022801"/>
    </source>
</evidence>
<dbReference type="Proteomes" id="UP001332243">
    <property type="component" value="Unassembled WGS sequence"/>
</dbReference>
<reference evidence="9 10" key="1">
    <citation type="submission" date="2024-01" db="EMBL/GenBank/DDBJ databases">
        <title>Genome insights into Plantactinospora sonchi sp. nov.</title>
        <authorList>
            <person name="Wang L."/>
        </authorList>
    </citation>
    <scope>NUCLEOTIDE SEQUENCE [LARGE SCALE GENOMIC DNA]</scope>
    <source>
        <strain evidence="9 10">NEAU-QY2</strain>
    </source>
</reference>
<dbReference type="PROSITE" id="PS00138">
    <property type="entry name" value="SUBTILASE_SER"/>
    <property type="match status" value="1"/>
</dbReference>
<dbReference type="Pfam" id="PF00082">
    <property type="entry name" value="Peptidase_S8"/>
    <property type="match status" value="1"/>
</dbReference>
<dbReference type="Gene3D" id="3.40.50.200">
    <property type="entry name" value="Peptidase S8/S53 domain"/>
    <property type="match status" value="1"/>
</dbReference>
<dbReference type="InterPro" id="IPR022398">
    <property type="entry name" value="Peptidase_S8_His-AS"/>
</dbReference>
<evidence type="ECO:0000256" key="5">
    <source>
        <dbReference type="PROSITE-ProRule" id="PRU01240"/>
    </source>
</evidence>
<evidence type="ECO:0000256" key="7">
    <source>
        <dbReference type="SAM" id="SignalP"/>
    </source>
</evidence>
<dbReference type="PROSITE" id="PS51892">
    <property type="entry name" value="SUBTILASE"/>
    <property type="match status" value="1"/>
</dbReference>
<dbReference type="EMBL" id="JAZGQK010000032">
    <property type="protein sequence ID" value="MEE6262840.1"/>
    <property type="molecule type" value="Genomic_DNA"/>
</dbReference>
<evidence type="ECO:0000256" key="6">
    <source>
        <dbReference type="RuleBase" id="RU003355"/>
    </source>
</evidence>
<dbReference type="PANTHER" id="PTHR43399">
    <property type="entry name" value="SUBTILISIN-RELATED"/>
    <property type="match status" value="1"/>
</dbReference>
<evidence type="ECO:0000259" key="8">
    <source>
        <dbReference type="Pfam" id="PF00082"/>
    </source>
</evidence>
<dbReference type="InterPro" id="IPR036852">
    <property type="entry name" value="Peptidase_S8/S53_dom_sf"/>
</dbReference>
<feature type="domain" description="Peptidase S8/S53" evidence="8">
    <location>
        <begin position="220"/>
        <end position="480"/>
    </location>
</feature>
<keyword evidence="2 5" id="KW-0645">Protease</keyword>
<dbReference type="PRINTS" id="PR00723">
    <property type="entry name" value="SUBTILISIN"/>
</dbReference>
<keyword evidence="3 5" id="KW-0378">Hydrolase</keyword>
<gene>
    <name evidence="9" type="ORF">V1633_30600</name>
</gene>
<evidence type="ECO:0000256" key="2">
    <source>
        <dbReference type="ARBA" id="ARBA00022670"/>
    </source>
</evidence>
<sequence length="1103" mass="116494">MAGLAALIVALPPAVSAMPGHAVKPVGSLAGVTRALPGEHSWLTLVTGDRVLVDLSGGRERVVMPRPGKGRDGVRFVRHVEGGDTYVIPSDALPLVAARRVDRRLFNVSKLVRLGYDDRSENVVPLIVTYQEGMSARSAESRLTAAGGRTIRDLPSVDGGAVTVVKTDAGRFWESVTGAAPHALSTGITRILLDARVTATLDRSVAQVGAPAAWEAGHTGKGATVAVLDTGIDVDHPDLADAVVGAKDFTDSESGTDDLFGHGTHVAGTITGNGASAANRYVGVAPDSKLLNGKVLDDFGGGAESGVIAGMQWAVEQGADVVNMSLGSDFPGDGTDPLDQAVNELSKDSGTLFVVAAGNTGPESKSIGSPGSADEALTVGAVDEQDALADFSSRGPRWYSFGLKPDITAPGVGIVAPLAEGSVMGEEYPHVDGNYVALSGTSMAAPHVAGAAAILAGQHPGWDVDELKPALMGSAKPRDDLGIYEQGSGRLDVARAVSQTVLASPATVNNGIVRWPHTDDKPITTTIMYRNHGTTPVTLRLSASARDPQGEPAPAGMFTLDQAQVTVPAAGTATVALVTNTAVPAPDGSYGGVVVATDEQTTVRTPFGVVREVESYDVTVIHLDRDGQPTPNHFSRFVDVDHPEVVGQYDPSGKVTVRVPKGRHYFDASIDSPSGTAMAVEPELTVTRDMELVVDARQAQPVGVTVDQPDARVGSGLVLFDRKTAWGDTGFGLFDRNFDKMFVRPSSTRTPKDQSTFLLTADLGRPDDEDGFSGSPYLYRVQWSEAGRVPAELVRRIHDRDLATVETRIAAASPGQTVLKDFLVELVAPATITERYTPGIPFSPTLGLPSKEGDGAEYDGFIMSTPVTYQRGRPVVEYWNRGVFGPGFPDDPSADDPYVWRTGDTITADLQLFGDQANNRYGWSKTDSLRMTLFRDGKPIGETQSAYGEFRVPAEPGTYRLEVTASRSVSTLSTRIDAAWTFRSAHTPEDAATPLPAMAVRFAPDLSTHNQAPGGGRFAVPVLLQRQTGAGYGSPQKVTVQVSYDDGRTWQPARITGSGPNLTMLVDHSPEADHVSLRATATDSTGNSVDQTIIRAYAIENAR</sequence>
<evidence type="ECO:0000313" key="9">
    <source>
        <dbReference type="EMBL" id="MEE6262840.1"/>
    </source>
</evidence>
<dbReference type="SUPFAM" id="SSF52743">
    <property type="entry name" value="Subtilisin-like"/>
    <property type="match status" value="1"/>
</dbReference>
<dbReference type="InterPro" id="IPR023828">
    <property type="entry name" value="Peptidase_S8_Ser-AS"/>
</dbReference>
<comment type="caution">
    <text evidence="9">The sequence shown here is derived from an EMBL/GenBank/DDBJ whole genome shotgun (WGS) entry which is preliminary data.</text>
</comment>
<comment type="similarity">
    <text evidence="1 5 6">Belongs to the peptidase S8 family.</text>
</comment>
<dbReference type="RefSeq" id="WP_331217781.1">
    <property type="nucleotide sequence ID" value="NZ_JAZGQK010000032.1"/>
</dbReference>
<keyword evidence="7" id="KW-0732">Signal</keyword>
<feature type="active site" description="Charge relay system" evidence="5">
    <location>
        <position position="442"/>
    </location>
</feature>
<evidence type="ECO:0000256" key="1">
    <source>
        <dbReference type="ARBA" id="ARBA00011073"/>
    </source>
</evidence>
<evidence type="ECO:0000256" key="4">
    <source>
        <dbReference type="ARBA" id="ARBA00022825"/>
    </source>
</evidence>
<keyword evidence="4 5" id="KW-0720">Serine protease</keyword>
<keyword evidence="10" id="KW-1185">Reference proteome</keyword>
<feature type="signal peptide" evidence="7">
    <location>
        <begin position="1"/>
        <end position="17"/>
    </location>
</feature>